<evidence type="ECO:0000256" key="1">
    <source>
        <dbReference type="SAM" id="MobiDB-lite"/>
    </source>
</evidence>
<feature type="region of interest" description="Disordered" evidence="1">
    <location>
        <begin position="14"/>
        <end position="62"/>
    </location>
</feature>
<reference evidence="2 3" key="1">
    <citation type="journal article" date="2022" name="Nat. Plants">
        <title>Genomes of leafy and leafless Platanthera orchids illuminate the evolution of mycoheterotrophy.</title>
        <authorList>
            <person name="Li M.H."/>
            <person name="Liu K.W."/>
            <person name="Li Z."/>
            <person name="Lu H.C."/>
            <person name="Ye Q.L."/>
            <person name="Zhang D."/>
            <person name="Wang J.Y."/>
            <person name="Li Y.F."/>
            <person name="Zhong Z.M."/>
            <person name="Liu X."/>
            <person name="Yu X."/>
            <person name="Liu D.K."/>
            <person name="Tu X.D."/>
            <person name="Liu B."/>
            <person name="Hao Y."/>
            <person name="Liao X.Y."/>
            <person name="Jiang Y.T."/>
            <person name="Sun W.H."/>
            <person name="Chen J."/>
            <person name="Chen Y.Q."/>
            <person name="Ai Y."/>
            <person name="Zhai J.W."/>
            <person name="Wu S.S."/>
            <person name="Zhou Z."/>
            <person name="Hsiao Y.Y."/>
            <person name="Wu W.L."/>
            <person name="Chen Y.Y."/>
            <person name="Lin Y.F."/>
            <person name="Hsu J.L."/>
            <person name="Li C.Y."/>
            <person name="Wang Z.W."/>
            <person name="Zhao X."/>
            <person name="Zhong W.Y."/>
            <person name="Ma X.K."/>
            <person name="Ma L."/>
            <person name="Huang J."/>
            <person name="Chen G.Z."/>
            <person name="Huang M.Z."/>
            <person name="Huang L."/>
            <person name="Peng D.H."/>
            <person name="Luo Y.B."/>
            <person name="Zou S.Q."/>
            <person name="Chen S.P."/>
            <person name="Lan S."/>
            <person name="Tsai W.C."/>
            <person name="Van de Peer Y."/>
            <person name="Liu Z.J."/>
        </authorList>
    </citation>
    <scope>NUCLEOTIDE SEQUENCE [LARGE SCALE GENOMIC DNA]</scope>
    <source>
        <strain evidence="2">Lor288</strain>
    </source>
</reference>
<keyword evidence="3" id="KW-1185">Reference proteome</keyword>
<sequence length="440" mass="48582">MEEIEELRAKAIASMQSSTKANTPSAGAILAGGDPGGSGKFKYPKSREEGELFSSDEEELATCSNTPTNAANLGDYMPYTLRNNSINEVKKAPAAQLSSAGMKFQPSISQNHQKRYHKHFKRKHLPFRSLSNQALHWHAKESKNNLVISFSDDSGSESEECSPEKGVNRLNSTSVACNSRAPDGINLSSRKEYTNHATISSVHSAYETNFRPQGTSRETDSLIYKKIPTIHTSSGQAPVYVQDSAKPDQRLELLRNVIAVRENQLKGQKESGLEKGAIVGSNSNQSGLHAMKAEGQATGIWSPTTTTLEFEANEPSKKRSKHDKSFAVLDIDVHCNPEKARTFPADSCTYSRHAGNTVKAHVLKSKDSFPALSTANLYDGALSVNDNVERCVVRMLLPEKIHFRDLEIFQRRWKQVICLQTRVLGMLLTESNSRSLKLTT</sequence>
<gene>
    <name evidence="2" type="ORF">KSP40_PGU013645</name>
</gene>
<feature type="compositionally biased region" description="Polar residues" evidence="1">
    <location>
        <begin position="14"/>
        <end position="25"/>
    </location>
</feature>
<evidence type="ECO:0000313" key="2">
    <source>
        <dbReference type="EMBL" id="KAK8968877.1"/>
    </source>
</evidence>
<proteinExistence type="predicted"/>
<dbReference type="EMBL" id="JBBWWR010000003">
    <property type="protein sequence ID" value="KAK8968877.1"/>
    <property type="molecule type" value="Genomic_DNA"/>
</dbReference>
<comment type="caution">
    <text evidence="2">The sequence shown here is derived from an EMBL/GenBank/DDBJ whole genome shotgun (WGS) entry which is preliminary data.</text>
</comment>
<protein>
    <submittedName>
        <fullName evidence="2">Uncharacterized protein</fullName>
    </submittedName>
</protein>
<dbReference type="Proteomes" id="UP001412067">
    <property type="component" value="Unassembled WGS sequence"/>
</dbReference>
<accession>A0ABR2MXE4</accession>
<organism evidence="2 3">
    <name type="scientific">Platanthera guangdongensis</name>
    <dbReference type="NCBI Taxonomy" id="2320717"/>
    <lineage>
        <taxon>Eukaryota</taxon>
        <taxon>Viridiplantae</taxon>
        <taxon>Streptophyta</taxon>
        <taxon>Embryophyta</taxon>
        <taxon>Tracheophyta</taxon>
        <taxon>Spermatophyta</taxon>
        <taxon>Magnoliopsida</taxon>
        <taxon>Liliopsida</taxon>
        <taxon>Asparagales</taxon>
        <taxon>Orchidaceae</taxon>
        <taxon>Orchidoideae</taxon>
        <taxon>Orchideae</taxon>
        <taxon>Orchidinae</taxon>
        <taxon>Platanthera</taxon>
    </lineage>
</organism>
<name>A0ABR2MXE4_9ASPA</name>
<evidence type="ECO:0000313" key="3">
    <source>
        <dbReference type="Proteomes" id="UP001412067"/>
    </source>
</evidence>